<sequence>MADVLPPDLLTGLDALKYLPELRLNRPHRKAPNGKGWLLPVTVEHAEQTDLVPAVTQWMIHVEPGYPAGSLNIYPALTGGITATFPHQRANDPLPHIGIRSGNVCLTQEGSALPFLGGSTEPHTAYGRLHWHAERLSEWIHHARAGTLLQNGDHFEHPDVRPSTHLAVAYHERPDDLPTWLARAGQHGTVTCHGLNSHLKTLYVTQFAQDGVTMHQVEWGHQVQGAPVEMAGLWIMLSAPPVTAPWGYPRTWGELRVSLKAQGVLLDSVLMQNVEAIRDGSPHLLLLGAPLPALMGGPLVRTHWQGILLPTLAQKRTARGFRPSPEGRWRYDRQNALADHQTLTVYDSTNHHPAELGSRGLRPERQRALRAVIIGAGALGAPLAEHLARTGMTHLTILDHDTVKHGNLVRHPATLNDIGHFKASVLATRLNAASPHITATAHNNAFPHSSHLGCLRAADIIIDTTGSDTVIQRLAEQRFSQRPVILSVSLGWQGKTLYAYAQRTRRFDAPAFYKAVLPHVESDRPADHLQNTPREGIGCWHPVFPATYTDVQLMASCAASFLEHQLTLEEPGGFSVYEQYEDAGRWAGVRLRP</sequence>
<keyword evidence="3" id="KW-0548">Nucleotidyltransferase</keyword>
<dbReference type="Pfam" id="PF00899">
    <property type="entry name" value="ThiF"/>
    <property type="match status" value="1"/>
</dbReference>
<reference evidence="4" key="1">
    <citation type="journal article" date="2019" name="Int. J. Syst. Evol. Microbiol.">
        <title>The Global Catalogue of Microorganisms (GCM) 10K type strain sequencing project: providing services to taxonomists for standard genome sequencing and annotation.</title>
        <authorList>
            <consortium name="The Broad Institute Genomics Platform"/>
            <consortium name="The Broad Institute Genome Sequencing Center for Infectious Disease"/>
            <person name="Wu L."/>
            <person name="Ma J."/>
        </authorList>
    </citation>
    <scope>NUCLEOTIDE SEQUENCE [LARGE SCALE GENOMIC DNA]</scope>
    <source>
        <strain evidence="4">KCTC 33842</strain>
    </source>
</reference>
<keyword evidence="4" id="KW-1185">Reference proteome</keyword>
<dbReference type="Pfam" id="PF26398">
    <property type="entry name" value="Cap2_linker"/>
    <property type="match status" value="1"/>
</dbReference>
<dbReference type="SUPFAM" id="SSF69572">
    <property type="entry name" value="Activating enzymes of the ubiquitin-like proteins"/>
    <property type="match status" value="1"/>
</dbReference>
<protein>
    <submittedName>
        <fullName evidence="3">ThiF family adenylyltransferase</fullName>
    </submittedName>
</protein>
<organism evidence="3 4">
    <name type="scientific">Deinococcus taklimakanensis</name>
    <dbReference type="NCBI Taxonomy" id="536443"/>
    <lineage>
        <taxon>Bacteria</taxon>
        <taxon>Thermotogati</taxon>
        <taxon>Deinococcota</taxon>
        <taxon>Deinococci</taxon>
        <taxon>Deinococcales</taxon>
        <taxon>Deinococcaceae</taxon>
        <taxon>Deinococcus</taxon>
    </lineage>
</organism>
<dbReference type="InterPro" id="IPR000594">
    <property type="entry name" value="ThiF_NAD_FAD-bd"/>
</dbReference>
<dbReference type="Proteomes" id="UP001597475">
    <property type="component" value="Unassembled WGS sequence"/>
</dbReference>
<dbReference type="PANTHER" id="PTHR10953">
    <property type="entry name" value="UBIQUITIN-ACTIVATING ENZYME E1"/>
    <property type="match status" value="1"/>
</dbReference>
<name>A0ABW5P2R9_9DEIO</name>
<dbReference type="RefSeq" id="WP_386844320.1">
    <property type="nucleotide sequence ID" value="NZ_JBHUMK010000029.1"/>
</dbReference>
<dbReference type="Gene3D" id="3.40.50.720">
    <property type="entry name" value="NAD(P)-binding Rossmann-like Domain"/>
    <property type="match status" value="1"/>
</dbReference>
<dbReference type="PANTHER" id="PTHR10953:SF102">
    <property type="entry name" value="ADENYLYLTRANSFERASE AND SULFURTRANSFERASE MOCS3"/>
    <property type="match status" value="1"/>
</dbReference>
<keyword evidence="3" id="KW-0808">Transferase</keyword>
<evidence type="ECO:0000313" key="3">
    <source>
        <dbReference type="EMBL" id="MFD2609168.1"/>
    </source>
</evidence>
<gene>
    <name evidence="3" type="ORF">ACFSR9_06910</name>
</gene>
<dbReference type="CDD" id="cd01483">
    <property type="entry name" value="E1_enzyme_family"/>
    <property type="match status" value="1"/>
</dbReference>
<dbReference type="EMBL" id="JBHUMK010000029">
    <property type="protein sequence ID" value="MFD2609168.1"/>
    <property type="molecule type" value="Genomic_DNA"/>
</dbReference>
<dbReference type="GO" id="GO:0016779">
    <property type="term" value="F:nucleotidyltransferase activity"/>
    <property type="evidence" value="ECO:0007669"/>
    <property type="project" value="UniProtKB-KW"/>
</dbReference>
<evidence type="ECO:0000313" key="4">
    <source>
        <dbReference type="Proteomes" id="UP001597475"/>
    </source>
</evidence>
<dbReference type="InterPro" id="IPR058964">
    <property type="entry name" value="Cap2_linker"/>
</dbReference>
<feature type="domain" description="THIF-type NAD/FAD binding fold" evidence="1">
    <location>
        <begin position="365"/>
        <end position="509"/>
    </location>
</feature>
<proteinExistence type="predicted"/>
<evidence type="ECO:0000259" key="1">
    <source>
        <dbReference type="Pfam" id="PF00899"/>
    </source>
</evidence>
<comment type="caution">
    <text evidence="3">The sequence shown here is derived from an EMBL/GenBank/DDBJ whole genome shotgun (WGS) entry which is preliminary data.</text>
</comment>
<dbReference type="InterPro" id="IPR045886">
    <property type="entry name" value="ThiF/MoeB/HesA"/>
</dbReference>
<feature type="domain" description="Cap2 central linker" evidence="2">
    <location>
        <begin position="146"/>
        <end position="349"/>
    </location>
</feature>
<dbReference type="InterPro" id="IPR035985">
    <property type="entry name" value="Ubiquitin-activating_enz"/>
</dbReference>
<accession>A0ABW5P2R9</accession>
<evidence type="ECO:0000259" key="2">
    <source>
        <dbReference type="Pfam" id="PF26398"/>
    </source>
</evidence>